<dbReference type="InterPro" id="IPR036388">
    <property type="entry name" value="WH-like_DNA-bd_sf"/>
</dbReference>
<evidence type="ECO:0000313" key="3">
    <source>
        <dbReference type="EMBL" id="MEN2793682.1"/>
    </source>
</evidence>
<feature type="region of interest" description="Disordered" evidence="2">
    <location>
        <begin position="1"/>
        <end position="30"/>
    </location>
</feature>
<keyword evidence="4" id="KW-1185">Reference proteome</keyword>
<dbReference type="InterPro" id="IPR010921">
    <property type="entry name" value="Trp_repressor/repl_initiator"/>
</dbReference>
<comment type="similarity">
    <text evidence="1">Belongs to the transposase 8 family.</text>
</comment>
<dbReference type="NCBIfam" id="NF047595">
    <property type="entry name" value="IS66_ISRel24_TnpA"/>
    <property type="match status" value="1"/>
</dbReference>
<evidence type="ECO:0000256" key="1">
    <source>
        <dbReference type="ARBA" id="ARBA00009964"/>
    </source>
</evidence>
<dbReference type="InterPro" id="IPR002514">
    <property type="entry name" value="Transposase_8"/>
</dbReference>
<evidence type="ECO:0000313" key="4">
    <source>
        <dbReference type="Proteomes" id="UP001419910"/>
    </source>
</evidence>
<name>A0ABU9YD79_9SPHN</name>
<dbReference type="Pfam" id="PF01527">
    <property type="entry name" value="HTH_Tnp_1"/>
    <property type="match status" value="1"/>
</dbReference>
<gene>
    <name evidence="3" type="ORF">ABC974_29000</name>
</gene>
<evidence type="ECO:0000256" key="2">
    <source>
        <dbReference type="SAM" id="MobiDB-lite"/>
    </source>
</evidence>
<dbReference type="Gene3D" id="1.10.10.10">
    <property type="entry name" value="Winged helix-like DNA-binding domain superfamily/Winged helix DNA-binding domain"/>
    <property type="match status" value="1"/>
</dbReference>
<sequence>MLHDEISFESRGGGEPPVRRLDVVSGPGGRRRWTREAKMRIIEETLRPGVNIADVARLHGLMPQQLYGWRSAVRARDSEPALSFVPLALEDAPSPIASGSSAAILVQAGGVMIHIPASASADHIERVLVAARMTG</sequence>
<dbReference type="Proteomes" id="UP001419910">
    <property type="component" value="Unassembled WGS sequence"/>
</dbReference>
<organism evidence="3 4">
    <name type="scientific">Sphingomonas oligophenolica</name>
    <dbReference type="NCBI Taxonomy" id="301154"/>
    <lineage>
        <taxon>Bacteria</taxon>
        <taxon>Pseudomonadati</taxon>
        <taxon>Pseudomonadota</taxon>
        <taxon>Alphaproteobacteria</taxon>
        <taxon>Sphingomonadales</taxon>
        <taxon>Sphingomonadaceae</taxon>
        <taxon>Sphingomonas</taxon>
    </lineage>
</organism>
<reference evidence="3 4" key="1">
    <citation type="submission" date="2024-05" db="EMBL/GenBank/DDBJ databases">
        <authorList>
            <person name="Liu Q."/>
            <person name="Xin Y.-H."/>
        </authorList>
    </citation>
    <scope>NUCLEOTIDE SEQUENCE [LARGE SCALE GENOMIC DNA]</scope>
    <source>
        <strain evidence="3 4">CGMCC 1.10181</strain>
    </source>
</reference>
<dbReference type="PANTHER" id="PTHR37936:SF3">
    <property type="entry name" value="TRANSPOSASE INSC FOR INSERTION ELEMENT IS2A-RELATED"/>
    <property type="match status" value="1"/>
</dbReference>
<comment type="caution">
    <text evidence="3">The sequence shown here is derived from an EMBL/GenBank/DDBJ whole genome shotgun (WGS) entry which is preliminary data.</text>
</comment>
<dbReference type="SUPFAM" id="SSF48295">
    <property type="entry name" value="TrpR-like"/>
    <property type="match status" value="1"/>
</dbReference>
<dbReference type="RefSeq" id="WP_345840610.1">
    <property type="nucleotide sequence ID" value="NZ_JBDIME010000072.1"/>
</dbReference>
<accession>A0ABU9YD79</accession>
<dbReference type="EMBL" id="JBDIME010000072">
    <property type="protein sequence ID" value="MEN2793682.1"/>
    <property type="molecule type" value="Genomic_DNA"/>
</dbReference>
<dbReference type="PANTHER" id="PTHR37936">
    <property type="entry name" value="TRANSPOSASE INSC FOR INSERTION ELEMENT IS2A-RELATED"/>
    <property type="match status" value="1"/>
</dbReference>
<protein>
    <submittedName>
        <fullName evidence="3">Transposase</fullName>
    </submittedName>
</protein>
<proteinExistence type="inferred from homology"/>